<protein>
    <submittedName>
        <fullName evidence="1">Uncharacterized protein</fullName>
    </submittedName>
</protein>
<dbReference type="RefSeq" id="WP_173292238.1">
    <property type="nucleotide sequence ID" value="NZ_AP021888.1"/>
</dbReference>
<gene>
    <name evidence="1" type="ORF">THMIRHAT_22720</name>
</gene>
<accession>A0A6F8PR20</accession>
<dbReference type="EMBL" id="AP021888">
    <property type="protein sequence ID" value="BBP44526.1"/>
    <property type="molecule type" value="Genomic_DNA"/>
</dbReference>
<dbReference type="KEGG" id="tzo:THMIRHAT_22720"/>
<organism evidence="1 2">
    <name type="scientific">Thiosulfativibrio zosterae</name>
    <dbReference type="NCBI Taxonomy" id="2675053"/>
    <lineage>
        <taxon>Bacteria</taxon>
        <taxon>Pseudomonadati</taxon>
        <taxon>Pseudomonadota</taxon>
        <taxon>Gammaproteobacteria</taxon>
        <taxon>Thiotrichales</taxon>
        <taxon>Piscirickettsiaceae</taxon>
        <taxon>Thiosulfativibrio</taxon>
    </lineage>
</organism>
<evidence type="ECO:0000313" key="1">
    <source>
        <dbReference type="EMBL" id="BBP44526.1"/>
    </source>
</evidence>
<proteinExistence type="predicted"/>
<reference evidence="2" key="1">
    <citation type="submission" date="2019-11" db="EMBL/GenBank/DDBJ databases">
        <title>Isolation and characterization of two novel species in the genus Thiomicrorhabdus.</title>
        <authorList>
            <person name="Mochizuki J."/>
            <person name="Kojima H."/>
            <person name="Fukui M."/>
        </authorList>
    </citation>
    <scope>NUCLEOTIDE SEQUENCE [LARGE SCALE GENOMIC DNA]</scope>
    <source>
        <strain evidence="2">AkT22</strain>
    </source>
</reference>
<sequence>MKKLLLLSLLAFQVEANQEIIEPLPMFGVSSSVTRDAVDLSYSNRQLTCPNPKDIKFASNVNVQINFEEEKSGSLLVLGYDSAEIPASAIEKIVFNQQKSVEVDYKRLEGVPNLYYFIFDQQEFQYSCGAILLSQ</sequence>
<name>A0A6F8PR20_9GAMM</name>
<dbReference type="AlphaFoldDB" id="A0A6F8PR20"/>
<keyword evidence="2" id="KW-1185">Reference proteome</keyword>
<dbReference type="Proteomes" id="UP000501466">
    <property type="component" value="Chromosome"/>
</dbReference>
<evidence type="ECO:0000313" key="2">
    <source>
        <dbReference type="Proteomes" id="UP000501466"/>
    </source>
</evidence>